<dbReference type="SUPFAM" id="SSF69336">
    <property type="entry name" value="Alpha subunit of glutamate synthase, C-terminal domain"/>
    <property type="match status" value="1"/>
</dbReference>
<dbReference type="SMR" id="G5A632"/>
<evidence type="ECO:0000313" key="3">
    <source>
        <dbReference type="Proteomes" id="UP000002640"/>
    </source>
</evidence>
<dbReference type="Gene3D" id="2.160.20.60">
    <property type="entry name" value="Glutamate synthase, alpha subunit, C-terminal domain"/>
    <property type="match status" value="1"/>
</dbReference>
<sequence length="148" mass="16347">MRDTLFTRQLTPSHGVVSPIRYTKRHLPEYVPRVVVLGPTGRNFAAGMSGGIAYIFDADSSFQKKCNMGMVGVAPLTETASAAEIQEVKALITKHLERTQSPKAQKLLGNWDASVTKFMRVMPYDYERVLLERATVVKETKKSASASA</sequence>
<dbReference type="RefSeq" id="XP_009535420.1">
    <property type="nucleotide sequence ID" value="XM_009537125.1"/>
</dbReference>
<dbReference type="InterPro" id="IPR051394">
    <property type="entry name" value="Glutamate_Synthase"/>
</dbReference>
<dbReference type="Pfam" id="PF01493">
    <property type="entry name" value="GXGXG"/>
    <property type="match status" value="1"/>
</dbReference>
<dbReference type="InParanoid" id="G5A632"/>
<organism evidence="2 3">
    <name type="scientific">Phytophthora sojae (strain P6497)</name>
    <name type="common">Soybean stem and root rot agent</name>
    <name type="synonym">Phytophthora megasperma f. sp. glycines</name>
    <dbReference type="NCBI Taxonomy" id="1094619"/>
    <lineage>
        <taxon>Eukaryota</taxon>
        <taxon>Sar</taxon>
        <taxon>Stramenopiles</taxon>
        <taxon>Oomycota</taxon>
        <taxon>Peronosporomycetes</taxon>
        <taxon>Peronosporales</taxon>
        <taxon>Peronosporaceae</taxon>
        <taxon>Phytophthora</taxon>
    </lineage>
</organism>
<protein>
    <recommendedName>
        <fullName evidence="1">Glutamate synthase alpha subunit C-terminal domain-containing protein</fullName>
    </recommendedName>
</protein>
<dbReference type="InterPro" id="IPR036485">
    <property type="entry name" value="Glu_synth_asu_C_sf"/>
</dbReference>
<keyword evidence="3" id="KW-1185">Reference proteome</keyword>
<feature type="domain" description="Glutamate synthase alpha subunit C-terminal" evidence="1">
    <location>
        <begin position="23"/>
        <end position="80"/>
    </location>
</feature>
<evidence type="ECO:0000259" key="1">
    <source>
        <dbReference type="Pfam" id="PF01493"/>
    </source>
</evidence>
<dbReference type="STRING" id="1094619.G5A632"/>
<dbReference type="PANTHER" id="PTHR43100:SF1">
    <property type="entry name" value="GLUTAMATE SYNTHASE [NADPH] SMALL CHAIN"/>
    <property type="match status" value="1"/>
</dbReference>
<gene>
    <name evidence="2" type="ORF">PHYSODRAFT_347939</name>
</gene>
<evidence type="ECO:0000313" key="2">
    <source>
        <dbReference type="EMBL" id="EGZ08787.1"/>
    </source>
</evidence>
<dbReference type="GeneID" id="20648923"/>
<dbReference type="GO" id="GO:0016491">
    <property type="term" value="F:oxidoreductase activity"/>
    <property type="evidence" value="ECO:0007669"/>
    <property type="project" value="InterPro"/>
</dbReference>
<dbReference type="EMBL" id="JH159160">
    <property type="protein sequence ID" value="EGZ08787.1"/>
    <property type="molecule type" value="Genomic_DNA"/>
</dbReference>
<reference evidence="2 3" key="1">
    <citation type="journal article" date="2006" name="Science">
        <title>Phytophthora genome sequences uncover evolutionary origins and mechanisms of pathogenesis.</title>
        <authorList>
            <person name="Tyler B.M."/>
            <person name="Tripathy S."/>
            <person name="Zhang X."/>
            <person name="Dehal P."/>
            <person name="Jiang R.H."/>
            <person name="Aerts A."/>
            <person name="Arredondo F.D."/>
            <person name="Baxter L."/>
            <person name="Bensasson D."/>
            <person name="Beynon J.L."/>
            <person name="Chapman J."/>
            <person name="Damasceno C.M."/>
            <person name="Dorrance A.E."/>
            <person name="Dou D."/>
            <person name="Dickerman A.W."/>
            <person name="Dubchak I.L."/>
            <person name="Garbelotto M."/>
            <person name="Gijzen M."/>
            <person name="Gordon S.G."/>
            <person name="Govers F."/>
            <person name="Grunwald N.J."/>
            <person name="Huang W."/>
            <person name="Ivors K.L."/>
            <person name="Jones R.W."/>
            <person name="Kamoun S."/>
            <person name="Krampis K."/>
            <person name="Lamour K.H."/>
            <person name="Lee M.K."/>
            <person name="McDonald W.H."/>
            <person name="Medina M."/>
            <person name="Meijer H.J."/>
            <person name="Nordberg E.K."/>
            <person name="Maclean D.J."/>
            <person name="Ospina-Giraldo M.D."/>
            <person name="Morris P.F."/>
            <person name="Phuntumart V."/>
            <person name="Putnam N.H."/>
            <person name="Rash S."/>
            <person name="Rose J.K."/>
            <person name="Sakihama Y."/>
            <person name="Salamov A.A."/>
            <person name="Savidor A."/>
            <person name="Scheuring C.F."/>
            <person name="Smith B.M."/>
            <person name="Sobral B.W."/>
            <person name="Terry A."/>
            <person name="Torto-Alalibo T.A."/>
            <person name="Win J."/>
            <person name="Xu Z."/>
            <person name="Zhang H."/>
            <person name="Grigoriev I.V."/>
            <person name="Rokhsar D.S."/>
            <person name="Boore J.L."/>
        </authorList>
    </citation>
    <scope>NUCLEOTIDE SEQUENCE [LARGE SCALE GENOMIC DNA]</scope>
    <source>
        <strain evidence="2 3">P6497</strain>
    </source>
</reference>
<dbReference type="Proteomes" id="UP000002640">
    <property type="component" value="Unassembled WGS sequence"/>
</dbReference>
<name>G5A632_PHYSP</name>
<dbReference type="InterPro" id="IPR002489">
    <property type="entry name" value="Glu_synth_asu_C"/>
</dbReference>
<dbReference type="KEGG" id="psoj:PHYSODRAFT_347939"/>
<proteinExistence type="predicted"/>
<dbReference type="PANTHER" id="PTHR43100">
    <property type="entry name" value="GLUTAMATE SYNTHASE [NADPH] SMALL CHAIN"/>
    <property type="match status" value="1"/>
</dbReference>
<dbReference type="AlphaFoldDB" id="G5A632"/>
<accession>G5A632</accession>